<dbReference type="InterPro" id="IPR011009">
    <property type="entry name" value="Kinase-like_dom_sf"/>
</dbReference>
<evidence type="ECO:0000256" key="8">
    <source>
        <dbReference type="SAM" id="MobiDB-lite"/>
    </source>
</evidence>
<dbReference type="Gene3D" id="3.30.200.20">
    <property type="entry name" value="Phosphorylase Kinase, domain 1"/>
    <property type="match status" value="1"/>
</dbReference>
<dbReference type="AlphaFoldDB" id="A0AAC8QG65"/>
<evidence type="ECO:0000259" key="9">
    <source>
        <dbReference type="PROSITE" id="PS50011"/>
    </source>
</evidence>
<dbReference type="Proteomes" id="UP000035579">
    <property type="component" value="Chromosome"/>
</dbReference>
<dbReference type="PROSITE" id="PS00107">
    <property type="entry name" value="PROTEIN_KINASE_ATP"/>
    <property type="match status" value="1"/>
</dbReference>
<dbReference type="FunFam" id="1.10.510.10:FF:000021">
    <property type="entry name" value="Serine/threonine protein kinase"/>
    <property type="match status" value="1"/>
</dbReference>
<evidence type="ECO:0000256" key="7">
    <source>
        <dbReference type="PROSITE-ProRule" id="PRU10141"/>
    </source>
</evidence>
<feature type="region of interest" description="Disordered" evidence="8">
    <location>
        <begin position="1"/>
        <end position="35"/>
    </location>
</feature>
<proteinExistence type="predicted"/>
<keyword evidence="2 10" id="KW-0723">Serine/threonine-protein kinase</keyword>
<feature type="binding site" evidence="7">
    <location>
        <position position="71"/>
    </location>
    <ligand>
        <name>ATP</name>
        <dbReference type="ChEBI" id="CHEBI:30616"/>
    </ligand>
</feature>
<evidence type="ECO:0000256" key="6">
    <source>
        <dbReference type="ARBA" id="ARBA00022840"/>
    </source>
</evidence>
<dbReference type="Pfam" id="PF00069">
    <property type="entry name" value="Pkinase"/>
    <property type="match status" value="1"/>
</dbReference>
<dbReference type="KEGG" id="age:AA314_08504"/>
<evidence type="ECO:0000256" key="3">
    <source>
        <dbReference type="ARBA" id="ARBA00022679"/>
    </source>
</evidence>
<evidence type="ECO:0000313" key="10">
    <source>
        <dbReference type="EMBL" id="AKJ06878.1"/>
    </source>
</evidence>
<dbReference type="EMBL" id="QUMU01000005">
    <property type="protein sequence ID" value="REG31829.1"/>
    <property type="molecule type" value="Genomic_DNA"/>
</dbReference>
<dbReference type="PANTHER" id="PTHR43289:SF6">
    <property type="entry name" value="SERINE_THREONINE-PROTEIN KINASE NEKL-3"/>
    <property type="match status" value="1"/>
</dbReference>
<keyword evidence="5 10" id="KW-0418">Kinase</keyword>
<keyword evidence="6 7" id="KW-0067">ATP-binding</keyword>
<gene>
    <name evidence="10" type="ORF">AA314_08504</name>
    <name evidence="11" type="ORF">ATI61_105156</name>
</gene>
<evidence type="ECO:0000256" key="2">
    <source>
        <dbReference type="ARBA" id="ARBA00022527"/>
    </source>
</evidence>
<evidence type="ECO:0000256" key="1">
    <source>
        <dbReference type="ARBA" id="ARBA00012513"/>
    </source>
</evidence>
<dbReference type="PROSITE" id="PS00108">
    <property type="entry name" value="PROTEIN_KINASE_ST"/>
    <property type="match status" value="1"/>
</dbReference>
<dbReference type="GO" id="GO:0004674">
    <property type="term" value="F:protein serine/threonine kinase activity"/>
    <property type="evidence" value="ECO:0007669"/>
    <property type="project" value="UniProtKB-KW"/>
</dbReference>
<dbReference type="Gene3D" id="1.10.510.10">
    <property type="entry name" value="Transferase(Phosphotransferase) domain 1"/>
    <property type="match status" value="1"/>
</dbReference>
<dbReference type="EC" id="2.7.11.1" evidence="1"/>
<evidence type="ECO:0000313" key="12">
    <source>
        <dbReference type="Proteomes" id="UP000035579"/>
    </source>
</evidence>
<dbReference type="Gene3D" id="1.25.40.10">
    <property type="entry name" value="Tetratricopeptide repeat domain"/>
    <property type="match status" value="1"/>
</dbReference>
<evidence type="ECO:0000313" key="13">
    <source>
        <dbReference type="Proteomes" id="UP000256345"/>
    </source>
</evidence>
<dbReference type="InterPro" id="IPR008271">
    <property type="entry name" value="Ser/Thr_kinase_AS"/>
</dbReference>
<accession>A0AAC8QG65</accession>
<dbReference type="EMBL" id="CP011509">
    <property type="protein sequence ID" value="AKJ06878.1"/>
    <property type="molecule type" value="Genomic_DNA"/>
</dbReference>
<dbReference type="CDD" id="cd14014">
    <property type="entry name" value="STKc_PknB_like"/>
    <property type="match status" value="1"/>
</dbReference>
<keyword evidence="3" id="KW-0808">Transferase</keyword>
<sequence>MSDDSASPPPDNQATLLTLERRPEAAASPDPKSSPELFAGRYALEALVGRGGMGHVYRARDVLVGDVVALKTLELGKEPGTDALERFRREVRLARRIAHPHVARMHDLGEHAGQNYLTMEYVEGQDLRSLIAREGPLAPVRAVRIALAVCEGLAAAHAAGVVHRDLKPANVLVEKGGRVVLTDFGIARALVDEAARSTQGTAGTPMYMAPEQLTGGDVGARADLYAVGLMLYEMLTAAPPFSGDSPMAVAFARLRQPPPDPRAKTAIPDALAERVLHCLARDPEERPASALQLAQSLRTWLEGLGEPVPTLTVAPALATPPAPPREAPTVVRSLSGTLTATGELGLAILPLRFQGAQEREHLGEGLTDALIDVLSRTRGLRVSGSGATARFRNEREPRTVGRELGVGFLVDGTVQASGSTARVSIRLVETAHGTQLWSGRFEDSSSDAFELQDRLGPRIAESLRLELRLALHRDTLPPEALALYQQSFRQGYTPNYAPDVPLGWLEQCVELAPDFHPALALHAIFSLRAWYVGGSTPQRNWEALARASVARLEQRAPQMAETHLVRGMLASQEGDWRKAVLASRASLEAAPTFPLAMQFLGSLQCEAGRADEGLVHLRRAYELDTRLGFSLFEFARCNALRGRMEDYRQASERLATFGTYRVPWLMLRLRVCAWTGDLEGVRQVQRAMEDESLGPAKTGVRYAAAVLGEVDSLASLAPLDEFLARPLSPRFASFLCQLATEQLCLTGHPEKALEYFLRAAETALIDLEWIDRCPPLASLRALPGFTEGRRLVRTRVEAIWNG</sequence>
<dbReference type="PROSITE" id="PS50011">
    <property type="entry name" value="PROTEIN_KINASE_DOM"/>
    <property type="match status" value="1"/>
</dbReference>
<feature type="domain" description="Protein kinase" evidence="9">
    <location>
        <begin position="42"/>
        <end position="301"/>
    </location>
</feature>
<dbReference type="SUPFAM" id="SSF56112">
    <property type="entry name" value="Protein kinase-like (PK-like)"/>
    <property type="match status" value="1"/>
</dbReference>
<dbReference type="SMART" id="SM00220">
    <property type="entry name" value="S_TKc"/>
    <property type="match status" value="1"/>
</dbReference>
<dbReference type="SUPFAM" id="SSF48452">
    <property type="entry name" value="TPR-like"/>
    <property type="match status" value="1"/>
</dbReference>
<dbReference type="InterPro" id="IPR000719">
    <property type="entry name" value="Prot_kinase_dom"/>
</dbReference>
<dbReference type="InterPro" id="IPR011990">
    <property type="entry name" value="TPR-like_helical_dom_sf"/>
</dbReference>
<dbReference type="RefSeq" id="WP_063796926.1">
    <property type="nucleotide sequence ID" value="NZ_CP011509.1"/>
</dbReference>
<reference evidence="11 13" key="2">
    <citation type="submission" date="2018-08" db="EMBL/GenBank/DDBJ databases">
        <title>Genomic Encyclopedia of Archaeal and Bacterial Type Strains, Phase II (KMG-II): from individual species to whole genera.</title>
        <authorList>
            <person name="Goeker M."/>
        </authorList>
    </citation>
    <scope>NUCLEOTIDE SEQUENCE [LARGE SCALE GENOMIC DNA]</scope>
    <source>
        <strain evidence="11 13">DSM 2261</strain>
    </source>
</reference>
<protein>
    <recommendedName>
        <fullName evidence="1">non-specific serine/threonine protein kinase</fullName>
        <ecNumber evidence="1">2.7.11.1</ecNumber>
    </recommendedName>
</protein>
<organism evidence="10 12">
    <name type="scientific">Archangium gephyra</name>
    <dbReference type="NCBI Taxonomy" id="48"/>
    <lineage>
        <taxon>Bacteria</taxon>
        <taxon>Pseudomonadati</taxon>
        <taxon>Myxococcota</taxon>
        <taxon>Myxococcia</taxon>
        <taxon>Myxococcales</taxon>
        <taxon>Cystobacterineae</taxon>
        <taxon>Archangiaceae</taxon>
        <taxon>Archangium</taxon>
    </lineage>
</organism>
<reference evidence="10 12" key="1">
    <citation type="submission" date="2015-05" db="EMBL/GenBank/DDBJ databases">
        <title>Genome assembly of Archangium gephyra DSM 2261.</title>
        <authorList>
            <person name="Sharma G."/>
            <person name="Subramanian S."/>
        </authorList>
    </citation>
    <scope>NUCLEOTIDE SEQUENCE [LARGE SCALE GENOMIC DNA]</scope>
    <source>
        <strain evidence="10 12">DSM 2261</strain>
    </source>
</reference>
<evidence type="ECO:0000256" key="4">
    <source>
        <dbReference type="ARBA" id="ARBA00022741"/>
    </source>
</evidence>
<dbReference type="Proteomes" id="UP000256345">
    <property type="component" value="Unassembled WGS sequence"/>
</dbReference>
<keyword evidence="13" id="KW-1185">Reference proteome</keyword>
<name>A0AAC8QG65_9BACT</name>
<dbReference type="GO" id="GO:0005524">
    <property type="term" value="F:ATP binding"/>
    <property type="evidence" value="ECO:0007669"/>
    <property type="project" value="UniProtKB-UniRule"/>
</dbReference>
<evidence type="ECO:0000313" key="11">
    <source>
        <dbReference type="EMBL" id="REG31829.1"/>
    </source>
</evidence>
<keyword evidence="4 7" id="KW-0547">Nucleotide-binding</keyword>
<evidence type="ECO:0000256" key="5">
    <source>
        <dbReference type="ARBA" id="ARBA00022777"/>
    </source>
</evidence>
<dbReference type="PANTHER" id="PTHR43289">
    <property type="entry name" value="MITOGEN-ACTIVATED PROTEIN KINASE KINASE KINASE 20-RELATED"/>
    <property type="match status" value="1"/>
</dbReference>
<dbReference type="InterPro" id="IPR017441">
    <property type="entry name" value="Protein_kinase_ATP_BS"/>
</dbReference>